<gene>
    <name evidence="3" type="ORF">JKP88DRAFT_333146</name>
</gene>
<evidence type="ECO:0000259" key="2">
    <source>
        <dbReference type="Pfam" id="PF17177"/>
    </source>
</evidence>
<name>A0A836C956_9STRA</name>
<evidence type="ECO:0000256" key="1">
    <source>
        <dbReference type="ARBA" id="ARBA00022737"/>
    </source>
</evidence>
<evidence type="ECO:0000313" key="4">
    <source>
        <dbReference type="Proteomes" id="UP000664859"/>
    </source>
</evidence>
<feature type="non-terminal residue" evidence="3">
    <location>
        <position position="248"/>
    </location>
</feature>
<dbReference type="EMBL" id="JAFCMP010000527">
    <property type="protein sequence ID" value="KAG5177204.1"/>
    <property type="molecule type" value="Genomic_DNA"/>
</dbReference>
<dbReference type="OrthoDB" id="69593at2759"/>
<sequence length="248" mass="27308">MQSADKLQREMKEVGLSADAHTFTAAFKACYASKDWQRALNIFLEMEAQHPKLVTVSMWNELLAVLLNGGKPELLVAKVAEMAKCGLKLNTLTYSRLLGAHAALGDRTKVDSVISEMQAAGVEVTPRCRSNIVDAYATRGELQLAEETLEAAVKEGAVQPHMIKHMVRGCMRQGDVPRAQRWLQRSLSLGLNPPEATWHMAIDSAHTGGDINAVDALWRDAEAAGALNLYRSIWYSSDNVQTLHLNLD</sequence>
<keyword evidence="1" id="KW-0677">Repeat</keyword>
<dbReference type="InterPro" id="IPR033443">
    <property type="entry name" value="PROP1-like_PPR_dom"/>
</dbReference>
<dbReference type="AlphaFoldDB" id="A0A836C956"/>
<organism evidence="3 4">
    <name type="scientific">Tribonema minus</name>
    <dbReference type="NCBI Taxonomy" id="303371"/>
    <lineage>
        <taxon>Eukaryota</taxon>
        <taxon>Sar</taxon>
        <taxon>Stramenopiles</taxon>
        <taxon>Ochrophyta</taxon>
        <taxon>PX clade</taxon>
        <taxon>Xanthophyceae</taxon>
        <taxon>Tribonematales</taxon>
        <taxon>Tribonemataceae</taxon>
        <taxon>Tribonema</taxon>
    </lineage>
</organism>
<keyword evidence="4" id="KW-1185">Reference proteome</keyword>
<dbReference type="InterPro" id="IPR011990">
    <property type="entry name" value="TPR-like_helical_dom_sf"/>
</dbReference>
<dbReference type="Gene3D" id="1.25.40.10">
    <property type="entry name" value="Tetratricopeptide repeat domain"/>
    <property type="match status" value="2"/>
</dbReference>
<protein>
    <recommendedName>
        <fullName evidence="2">PROP1-like PPR domain-containing protein</fullName>
    </recommendedName>
</protein>
<proteinExistence type="predicted"/>
<accession>A0A836C956</accession>
<feature type="domain" description="PROP1-like PPR" evidence="2">
    <location>
        <begin position="22"/>
        <end position="199"/>
    </location>
</feature>
<dbReference type="SUPFAM" id="SSF48452">
    <property type="entry name" value="TPR-like"/>
    <property type="match status" value="1"/>
</dbReference>
<evidence type="ECO:0000313" key="3">
    <source>
        <dbReference type="EMBL" id="KAG5177204.1"/>
    </source>
</evidence>
<dbReference type="Proteomes" id="UP000664859">
    <property type="component" value="Unassembled WGS sequence"/>
</dbReference>
<dbReference type="Pfam" id="PF17177">
    <property type="entry name" value="PPR_long"/>
    <property type="match status" value="1"/>
</dbReference>
<dbReference type="PANTHER" id="PTHR47447">
    <property type="entry name" value="OS03G0856100 PROTEIN"/>
    <property type="match status" value="1"/>
</dbReference>
<reference evidence="3" key="1">
    <citation type="submission" date="2021-02" db="EMBL/GenBank/DDBJ databases">
        <title>First Annotated Genome of the Yellow-green Alga Tribonema minus.</title>
        <authorList>
            <person name="Mahan K.M."/>
        </authorList>
    </citation>
    <scope>NUCLEOTIDE SEQUENCE</scope>
    <source>
        <strain evidence="3">UTEX B ZZ1240</strain>
    </source>
</reference>
<comment type="caution">
    <text evidence="3">The sequence shown here is derived from an EMBL/GenBank/DDBJ whole genome shotgun (WGS) entry which is preliminary data.</text>
</comment>
<dbReference type="PANTHER" id="PTHR47447:SF17">
    <property type="entry name" value="OS12G0638900 PROTEIN"/>
    <property type="match status" value="1"/>
</dbReference>